<proteinExistence type="predicted"/>
<dbReference type="GO" id="GO:0006338">
    <property type="term" value="P:chromatin remodeling"/>
    <property type="evidence" value="ECO:0007669"/>
    <property type="project" value="InterPro"/>
</dbReference>
<evidence type="ECO:0000313" key="2">
    <source>
        <dbReference type="EMBL" id="RZC79873.1"/>
    </source>
</evidence>
<dbReference type="Pfam" id="PF07569">
    <property type="entry name" value="Hira"/>
    <property type="match status" value="1"/>
</dbReference>
<evidence type="ECO:0000313" key="3">
    <source>
        <dbReference type="Proteomes" id="UP000316621"/>
    </source>
</evidence>
<dbReference type="STRING" id="3469.A0A4Y7L2U8"/>
<dbReference type="EMBL" id="CM010724">
    <property type="protein sequence ID" value="RZC79873.1"/>
    <property type="molecule type" value="Genomic_DNA"/>
</dbReference>
<accession>A0A4Y7L2U8</accession>
<dbReference type="GO" id="GO:0006355">
    <property type="term" value="P:regulation of DNA-templated transcription"/>
    <property type="evidence" value="ECO:0007669"/>
    <property type="project" value="InterPro"/>
</dbReference>
<dbReference type="Gramene" id="RZC79873">
    <property type="protein sequence ID" value="RZC79873"/>
    <property type="gene ID" value="C5167_042448"/>
</dbReference>
<keyword evidence="3" id="KW-1185">Reference proteome</keyword>
<dbReference type="AlphaFoldDB" id="A0A4Y7L2U8"/>
<evidence type="ECO:0000259" key="1">
    <source>
        <dbReference type="Pfam" id="PF07569"/>
    </source>
</evidence>
<feature type="domain" description="Protein HIRA-like C-terminal" evidence="1">
    <location>
        <begin position="42"/>
        <end position="98"/>
    </location>
</feature>
<reference evidence="2 3" key="1">
    <citation type="journal article" date="2018" name="Science">
        <title>The opium poppy genome and morphinan production.</title>
        <authorList>
            <person name="Guo L."/>
            <person name="Winzer T."/>
            <person name="Yang X."/>
            <person name="Li Y."/>
            <person name="Ning Z."/>
            <person name="He Z."/>
            <person name="Teodor R."/>
            <person name="Lu Y."/>
            <person name="Bowser T.A."/>
            <person name="Graham I.A."/>
            <person name="Ye K."/>
        </authorList>
    </citation>
    <scope>NUCLEOTIDE SEQUENCE [LARGE SCALE GENOMIC DNA]</scope>
    <source>
        <strain evidence="3">cv. HN1</strain>
        <tissue evidence="2">Leaves</tissue>
    </source>
</reference>
<gene>
    <name evidence="2" type="ORF">C5167_042448</name>
</gene>
<dbReference type="InterPro" id="IPR011494">
    <property type="entry name" value="HIRA-like_C"/>
</dbReference>
<dbReference type="Proteomes" id="UP000316621">
    <property type="component" value="Chromosome 10"/>
</dbReference>
<sequence length="107" mass="12055">MMKGRIHFGIQVLIFLKRHSRGSIDGSCALVHAPEEVYTRRGKRFMPTMMMGSDECLELPLVTKNGSLYVWDLFNRTYLLNNSLTSLISSGFKDSGTENNYISGSIC</sequence>
<organism evidence="2 3">
    <name type="scientific">Papaver somniferum</name>
    <name type="common">Opium poppy</name>
    <dbReference type="NCBI Taxonomy" id="3469"/>
    <lineage>
        <taxon>Eukaryota</taxon>
        <taxon>Viridiplantae</taxon>
        <taxon>Streptophyta</taxon>
        <taxon>Embryophyta</taxon>
        <taxon>Tracheophyta</taxon>
        <taxon>Spermatophyta</taxon>
        <taxon>Magnoliopsida</taxon>
        <taxon>Ranunculales</taxon>
        <taxon>Papaveraceae</taxon>
        <taxon>Papaveroideae</taxon>
        <taxon>Papaver</taxon>
    </lineage>
</organism>
<name>A0A4Y7L2U8_PAPSO</name>
<protein>
    <recommendedName>
        <fullName evidence="1">Protein HIRA-like C-terminal domain-containing protein</fullName>
    </recommendedName>
</protein>